<dbReference type="CDD" id="cd02987">
    <property type="entry name" value="Phd_like_Phd"/>
    <property type="match status" value="1"/>
</dbReference>
<dbReference type="GO" id="GO:0008277">
    <property type="term" value="P:regulation of G protein-coupled receptor signaling pathway"/>
    <property type="evidence" value="ECO:0007669"/>
    <property type="project" value="InterPro"/>
</dbReference>
<keyword evidence="2" id="KW-0597">Phosphoprotein</keyword>
<dbReference type="PANTHER" id="PTHR46052:SF1">
    <property type="entry name" value="PHOSDUCIN-LIKE PROTEIN"/>
    <property type="match status" value="1"/>
</dbReference>
<evidence type="ECO:0000256" key="1">
    <source>
        <dbReference type="ARBA" id="ARBA00009686"/>
    </source>
</evidence>
<evidence type="ECO:0000256" key="3">
    <source>
        <dbReference type="SAM" id="MobiDB-lite"/>
    </source>
</evidence>
<dbReference type="EMBL" id="LR788868">
    <property type="protein sequence ID" value="CAB3264730.1"/>
    <property type="molecule type" value="mRNA"/>
</dbReference>
<dbReference type="Pfam" id="PF02114">
    <property type="entry name" value="Phosducin"/>
    <property type="match status" value="2"/>
</dbReference>
<dbReference type="PANTHER" id="PTHR46052">
    <property type="entry name" value="PHOSDUCIN-LIKE PROTEIN"/>
    <property type="match status" value="1"/>
</dbReference>
<feature type="domain" description="Phosducin" evidence="4">
    <location>
        <begin position="46"/>
        <end position="100"/>
    </location>
</feature>
<comment type="similarity">
    <text evidence="1">Belongs to the phosducin family.</text>
</comment>
<feature type="region of interest" description="Disordered" evidence="3">
    <location>
        <begin position="252"/>
        <end position="273"/>
    </location>
</feature>
<feature type="compositionally biased region" description="Basic and acidic residues" evidence="3">
    <location>
        <begin position="262"/>
        <end position="273"/>
    </location>
</feature>
<evidence type="ECO:0000259" key="4">
    <source>
        <dbReference type="Pfam" id="PF02114"/>
    </source>
</evidence>
<reference evidence="5" key="1">
    <citation type="submission" date="2020-04" db="EMBL/GenBank/DDBJ databases">
        <authorList>
            <person name="Neveu A P."/>
        </authorList>
    </citation>
    <scope>NUCLEOTIDE SEQUENCE</scope>
    <source>
        <tissue evidence="5">Whole embryo</tissue>
    </source>
</reference>
<dbReference type="InterPro" id="IPR024253">
    <property type="entry name" value="Phosducin_thioredoxin-like_dom"/>
</dbReference>
<accession>A0A6F9DNW7</accession>
<organism evidence="5">
    <name type="scientific">Phallusia mammillata</name>
    <dbReference type="NCBI Taxonomy" id="59560"/>
    <lineage>
        <taxon>Eukaryota</taxon>
        <taxon>Metazoa</taxon>
        <taxon>Chordata</taxon>
        <taxon>Tunicata</taxon>
        <taxon>Ascidiacea</taxon>
        <taxon>Phlebobranchia</taxon>
        <taxon>Ascidiidae</taxon>
        <taxon>Phallusia</taxon>
    </lineage>
</organism>
<name>A0A6F9DNW7_9ASCI</name>
<dbReference type="Gene3D" id="3.40.30.10">
    <property type="entry name" value="Glutaredoxin"/>
    <property type="match status" value="1"/>
</dbReference>
<dbReference type="Gene3D" id="1.10.168.10">
    <property type="entry name" value="Phosducin, domain 2"/>
    <property type="match status" value="1"/>
</dbReference>
<dbReference type="InterPro" id="IPR051499">
    <property type="entry name" value="Phosducin-like_reg"/>
</dbReference>
<evidence type="ECO:0000313" key="5">
    <source>
        <dbReference type="EMBL" id="CAB3264730.1"/>
    </source>
</evidence>
<dbReference type="SUPFAM" id="SSF52833">
    <property type="entry name" value="Thioredoxin-like"/>
    <property type="match status" value="1"/>
</dbReference>
<proteinExistence type="evidence at transcript level"/>
<protein>
    <submittedName>
        <fullName evidence="5">Phosducin-like protein</fullName>
    </submittedName>
</protein>
<feature type="domain" description="Phosducin" evidence="4">
    <location>
        <begin position="101"/>
        <end position="252"/>
    </location>
</feature>
<feature type="region of interest" description="Disordered" evidence="3">
    <location>
        <begin position="17"/>
        <end position="54"/>
    </location>
</feature>
<dbReference type="InterPro" id="IPR001200">
    <property type="entry name" value="Phosducin"/>
</dbReference>
<feature type="compositionally biased region" description="Polar residues" evidence="3">
    <location>
        <begin position="32"/>
        <end position="52"/>
    </location>
</feature>
<dbReference type="InterPro" id="IPR023196">
    <property type="entry name" value="Phosducin_N_dom_sf"/>
</dbReference>
<sequence length="273" mass="31260">MALSSMDDKMLGEKVDYYCSSSEDEDNDKDTVSTPSTNTAPIRPSNGKSVIQTGPKGVIEDWRSYQRMAMEKRRKEEIERKKLVEKLSMTCDPNADKSEDIDEEDEKFLEYYNKKRMIELQHKFASRWAGITFGKLTDLDASNYVEEIENEKRFVTIIIHIYDENHPGCITMNGCLQVLSKEYRTVKFCRIKATDARVSSEFINNALPALLAYKNNEIIGNFVHLTDIFGEDFFAVDVEQFLHSYSLLPGNSQSGGVQARENNPDKRDSSDED</sequence>
<dbReference type="AlphaFoldDB" id="A0A6F9DNW7"/>
<dbReference type="PRINTS" id="PR00677">
    <property type="entry name" value="PHOSDUCIN"/>
</dbReference>
<gene>
    <name evidence="5" type="primary">Pdcl</name>
</gene>
<dbReference type="InterPro" id="IPR036249">
    <property type="entry name" value="Thioredoxin-like_sf"/>
</dbReference>
<evidence type="ECO:0000256" key="2">
    <source>
        <dbReference type="ARBA" id="ARBA00022553"/>
    </source>
</evidence>